<keyword evidence="5" id="KW-1133">Transmembrane helix</keyword>
<keyword evidence="2 4" id="KW-0807">Transducer</keyword>
<dbReference type="CDD" id="cd06225">
    <property type="entry name" value="HAMP"/>
    <property type="match status" value="1"/>
</dbReference>
<comment type="caution">
    <text evidence="8">The sequence shown here is derived from an EMBL/GenBank/DDBJ whole genome shotgun (WGS) entry which is preliminary data.</text>
</comment>
<dbReference type="GO" id="GO:0007165">
    <property type="term" value="P:signal transduction"/>
    <property type="evidence" value="ECO:0007669"/>
    <property type="project" value="UniProtKB-KW"/>
</dbReference>
<keyword evidence="5" id="KW-0812">Transmembrane</keyword>
<dbReference type="InterPro" id="IPR003660">
    <property type="entry name" value="HAMP_dom"/>
</dbReference>
<name>A0A366D831_9GAMM</name>
<protein>
    <submittedName>
        <fullName evidence="8">Methyl-accepting chemotaxis protein</fullName>
    </submittedName>
</protein>
<dbReference type="PANTHER" id="PTHR32089:SF112">
    <property type="entry name" value="LYSOZYME-LIKE PROTEIN-RELATED"/>
    <property type="match status" value="1"/>
</dbReference>
<comment type="similarity">
    <text evidence="3">Belongs to the methyl-accepting chemotaxis (MCP) protein family.</text>
</comment>
<sequence>MLGFATIKGRLRTSFLVLLALLTLVVLLSVTRFQALSGNIRTIVDENAALVELSGELNLDAESLASRLLLLFVLEERDARVAIYQEIDARNKRLDTNLDIMTELVRTEQDKALIAQLKEQKIIYQNALQETVEALEFGELAQAKSLMAGNTRIQLQTFLNEADTLAERQRSEMQTRQQNVLADSELAIYLIIGLGLIALLVGGIMSTLITRSIVNPLDHIIAFLDKVARGDLSNEFTQSYSGELGHLVTSLNRMRTSLADLVRNIDASAKTVVLAVDDIRVSVNDVQQGSSSQMDMAAEIQTAVSVLSDGASIMVEDASASRQQAESAHDLAKHGKSVITQASTDITDVAAYIEETARSVAKLNESSAQVTGFVNSIRDIAEQTNLLALNASIEAARAGESGRGFAVVADEVRNLANNTAQVTSSIDTIITQISSLSTQISTEMSQGQEKMRLGVKQIEDVVIPLSQLEVDANMAKQRLQGLVELVAKQAQEATGIAQHVEQIVRVSANNDATSNKLGALTDDLSGAAEQTYEVTSSFVIQN</sequence>
<organism evidence="8 9">
    <name type="scientific">Marinomonas aquiplantarum</name>
    <dbReference type="NCBI Taxonomy" id="491951"/>
    <lineage>
        <taxon>Bacteria</taxon>
        <taxon>Pseudomonadati</taxon>
        <taxon>Pseudomonadota</taxon>
        <taxon>Gammaproteobacteria</taxon>
        <taxon>Oceanospirillales</taxon>
        <taxon>Oceanospirillaceae</taxon>
        <taxon>Marinomonas</taxon>
    </lineage>
</organism>
<feature type="transmembrane region" description="Helical" evidence="5">
    <location>
        <begin position="186"/>
        <end position="209"/>
    </location>
</feature>
<dbReference type="GO" id="GO:0004888">
    <property type="term" value="F:transmembrane signaling receptor activity"/>
    <property type="evidence" value="ECO:0007669"/>
    <property type="project" value="InterPro"/>
</dbReference>
<feature type="domain" description="Methyl-accepting transducer" evidence="6">
    <location>
        <begin position="268"/>
        <end position="504"/>
    </location>
</feature>
<keyword evidence="9" id="KW-1185">Reference proteome</keyword>
<evidence type="ECO:0000256" key="3">
    <source>
        <dbReference type="ARBA" id="ARBA00029447"/>
    </source>
</evidence>
<evidence type="ECO:0000256" key="1">
    <source>
        <dbReference type="ARBA" id="ARBA00004370"/>
    </source>
</evidence>
<dbReference type="EMBL" id="QNRF01000001">
    <property type="protein sequence ID" value="RBO86105.1"/>
    <property type="molecule type" value="Genomic_DNA"/>
</dbReference>
<dbReference type="InterPro" id="IPR004089">
    <property type="entry name" value="MCPsignal_dom"/>
</dbReference>
<dbReference type="SMART" id="SM00283">
    <property type="entry name" value="MA"/>
    <property type="match status" value="1"/>
</dbReference>
<evidence type="ECO:0000259" key="6">
    <source>
        <dbReference type="PROSITE" id="PS50111"/>
    </source>
</evidence>
<dbReference type="Proteomes" id="UP000252086">
    <property type="component" value="Unassembled WGS sequence"/>
</dbReference>
<reference evidence="8 9" key="1">
    <citation type="submission" date="2018-06" db="EMBL/GenBank/DDBJ databases">
        <title>Genomic Encyclopedia of Type Strains, Phase III (KMG-III): the genomes of soil and plant-associated and newly described type strains.</title>
        <authorList>
            <person name="Whitman W."/>
        </authorList>
    </citation>
    <scope>NUCLEOTIDE SEQUENCE [LARGE SCALE GENOMIC DNA]</scope>
    <source>
        <strain evidence="8 9">CECT 7732</strain>
    </source>
</reference>
<dbReference type="SMART" id="SM00304">
    <property type="entry name" value="HAMP"/>
    <property type="match status" value="1"/>
</dbReference>
<dbReference type="AlphaFoldDB" id="A0A366D831"/>
<dbReference type="SUPFAM" id="SSF58104">
    <property type="entry name" value="Methyl-accepting chemotaxis protein (MCP) signaling domain"/>
    <property type="match status" value="1"/>
</dbReference>
<gene>
    <name evidence="8" type="ORF">DFP76_101381</name>
</gene>
<dbReference type="PROSITE" id="PS50111">
    <property type="entry name" value="CHEMOTAXIS_TRANSDUC_2"/>
    <property type="match status" value="1"/>
</dbReference>
<accession>A0A366D831</accession>
<dbReference type="PROSITE" id="PS50885">
    <property type="entry name" value="HAMP"/>
    <property type="match status" value="1"/>
</dbReference>
<dbReference type="InterPro" id="IPR047347">
    <property type="entry name" value="YvaQ-like_sensor"/>
</dbReference>
<dbReference type="PRINTS" id="PR00260">
    <property type="entry name" value="CHEMTRNSDUCR"/>
</dbReference>
<evidence type="ECO:0000313" key="9">
    <source>
        <dbReference type="Proteomes" id="UP000252086"/>
    </source>
</evidence>
<evidence type="ECO:0000256" key="2">
    <source>
        <dbReference type="ARBA" id="ARBA00023224"/>
    </source>
</evidence>
<dbReference type="InterPro" id="IPR024478">
    <property type="entry name" value="HlyB_4HB_MCP"/>
</dbReference>
<dbReference type="RefSeq" id="WP_113872986.1">
    <property type="nucleotide sequence ID" value="NZ_QNRF01000001.1"/>
</dbReference>
<dbReference type="Pfam" id="PF00015">
    <property type="entry name" value="MCPsignal"/>
    <property type="match status" value="1"/>
</dbReference>
<evidence type="ECO:0000259" key="7">
    <source>
        <dbReference type="PROSITE" id="PS50885"/>
    </source>
</evidence>
<dbReference type="Pfam" id="PF12729">
    <property type="entry name" value="4HB_MCP_1"/>
    <property type="match status" value="1"/>
</dbReference>
<evidence type="ECO:0000313" key="8">
    <source>
        <dbReference type="EMBL" id="RBO86105.1"/>
    </source>
</evidence>
<dbReference type="PANTHER" id="PTHR32089">
    <property type="entry name" value="METHYL-ACCEPTING CHEMOTAXIS PROTEIN MCPB"/>
    <property type="match status" value="1"/>
</dbReference>
<dbReference type="GO" id="GO:0016020">
    <property type="term" value="C:membrane"/>
    <property type="evidence" value="ECO:0007669"/>
    <property type="project" value="UniProtKB-SubCell"/>
</dbReference>
<dbReference type="InterPro" id="IPR004090">
    <property type="entry name" value="Chemotax_Me-accpt_rcpt"/>
</dbReference>
<comment type="subcellular location">
    <subcellularLocation>
        <location evidence="1">Membrane</location>
    </subcellularLocation>
</comment>
<dbReference type="OrthoDB" id="9177152at2"/>
<dbReference type="GO" id="GO:0006935">
    <property type="term" value="P:chemotaxis"/>
    <property type="evidence" value="ECO:0007669"/>
    <property type="project" value="InterPro"/>
</dbReference>
<evidence type="ECO:0000256" key="4">
    <source>
        <dbReference type="PROSITE-ProRule" id="PRU00284"/>
    </source>
</evidence>
<dbReference type="Gene3D" id="1.10.287.950">
    <property type="entry name" value="Methyl-accepting chemotaxis protein"/>
    <property type="match status" value="1"/>
</dbReference>
<dbReference type="CDD" id="cd19411">
    <property type="entry name" value="MCP2201-like_sensor"/>
    <property type="match status" value="1"/>
</dbReference>
<evidence type="ECO:0000256" key="5">
    <source>
        <dbReference type="SAM" id="Phobius"/>
    </source>
</evidence>
<proteinExistence type="inferred from homology"/>
<feature type="domain" description="HAMP" evidence="7">
    <location>
        <begin position="211"/>
        <end position="263"/>
    </location>
</feature>
<keyword evidence="5" id="KW-0472">Membrane</keyword>
<dbReference type="Pfam" id="PF00672">
    <property type="entry name" value="HAMP"/>
    <property type="match status" value="1"/>
</dbReference>